<comment type="caution">
    <text evidence="1">The sequence shown here is derived from an EMBL/GenBank/DDBJ whole genome shotgun (WGS) entry which is preliminary data.</text>
</comment>
<reference evidence="1 2" key="1">
    <citation type="journal article" date="2021" name="Environ. Microbiol.">
        <title>Gene family expansions and transcriptome signatures uncover fungal adaptations to wood decay.</title>
        <authorList>
            <person name="Hage H."/>
            <person name="Miyauchi S."/>
            <person name="Viragh M."/>
            <person name="Drula E."/>
            <person name="Min B."/>
            <person name="Chaduli D."/>
            <person name="Navarro D."/>
            <person name="Favel A."/>
            <person name="Norest M."/>
            <person name="Lesage-Meessen L."/>
            <person name="Balint B."/>
            <person name="Merenyi Z."/>
            <person name="de Eugenio L."/>
            <person name="Morin E."/>
            <person name="Martinez A.T."/>
            <person name="Baldrian P."/>
            <person name="Stursova M."/>
            <person name="Martinez M.J."/>
            <person name="Novotny C."/>
            <person name="Magnuson J.K."/>
            <person name="Spatafora J.W."/>
            <person name="Maurice S."/>
            <person name="Pangilinan J."/>
            <person name="Andreopoulos W."/>
            <person name="LaButti K."/>
            <person name="Hundley H."/>
            <person name="Na H."/>
            <person name="Kuo A."/>
            <person name="Barry K."/>
            <person name="Lipzen A."/>
            <person name="Henrissat B."/>
            <person name="Riley R."/>
            <person name="Ahrendt S."/>
            <person name="Nagy L.G."/>
            <person name="Grigoriev I.V."/>
            <person name="Martin F."/>
            <person name="Rosso M.N."/>
        </authorList>
    </citation>
    <scope>NUCLEOTIDE SEQUENCE [LARGE SCALE GENOMIC DNA]</scope>
    <source>
        <strain evidence="1 2">CIRM-BRFM 1785</strain>
    </source>
</reference>
<dbReference type="GeneID" id="72004638"/>
<sequence length="70" mass="7927">MITWVRTGLCHPLVGTSWLAVRANGQSPLWRTSCLRRVMYASPCSSRTLALIFRSHNVAADQRSRPSQRD</sequence>
<proteinExistence type="predicted"/>
<evidence type="ECO:0008006" key="3">
    <source>
        <dbReference type="Google" id="ProtNLM"/>
    </source>
</evidence>
<dbReference type="EMBL" id="JADCUA010000011">
    <property type="protein sequence ID" value="KAH9836359.1"/>
    <property type="molecule type" value="Genomic_DNA"/>
</dbReference>
<accession>A0ABQ8KFG0</accession>
<organism evidence="1 2">
    <name type="scientific">Rhodofomes roseus</name>
    <dbReference type="NCBI Taxonomy" id="34475"/>
    <lineage>
        <taxon>Eukaryota</taxon>
        <taxon>Fungi</taxon>
        <taxon>Dikarya</taxon>
        <taxon>Basidiomycota</taxon>
        <taxon>Agaricomycotina</taxon>
        <taxon>Agaricomycetes</taxon>
        <taxon>Polyporales</taxon>
        <taxon>Rhodofomes</taxon>
    </lineage>
</organism>
<evidence type="ECO:0000313" key="1">
    <source>
        <dbReference type="EMBL" id="KAH9836359.1"/>
    </source>
</evidence>
<gene>
    <name evidence="1" type="ORF">C8Q71DRAFT_762074</name>
</gene>
<dbReference type="RefSeq" id="XP_047778644.1">
    <property type="nucleotide sequence ID" value="XM_047923906.1"/>
</dbReference>
<evidence type="ECO:0000313" key="2">
    <source>
        <dbReference type="Proteomes" id="UP000814176"/>
    </source>
</evidence>
<dbReference type="Proteomes" id="UP000814176">
    <property type="component" value="Unassembled WGS sequence"/>
</dbReference>
<protein>
    <recommendedName>
        <fullName evidence="3">Secreted protein</fullName>
    </recommendedName>
</protein>
<keyword evidence="2" id="KW-1185">Reference proteome</keyword>
<name>A0ABQ8KFG0_9APHY</name>